<reference evidence="1" key="1">
    <citation type="submission" date="2020-05" db="EMBL/GenBank/DDBJ databases">
        <title>Mycena genomes resolve the evolution of fungal bioluminescence.</title>
        <authorList>
            <person name="Tsai I.J."/>
        </authorList>
    </citation>
    <scope>NUCLEOTIDE SEQUENCE</scope>
    <source>
        <strain evidence="1">110903Hualien_Pintung</strain>
    </source>
</reference>
<dbReference type="AlphaFoldDB" id="A0A8H6SH76"/>
<protein>
    <submittedName>
        <fullName evidence="1">Importin N-terminal domain-containing protein</fullName>
    </submittedName>
</protein>
<keyword evidence="2" id="KW-1185">Reference proteome</keyword>
<proteinExistence type="predicted"/>
<sequence length="266" mass="29068">MPKVIANLFPTLVGIAMQMMQPPHTTGQDTIPAMLHLILGTYNTVHFSAESIVSWGQLLFAVINLQIPRRPDAVQRIGRVPSLRKPVALPSAMQAEYMAFAQHFVTVFAPEVLAIYLRQIKLYNLNTNVRAVAAVLDGPDFVVRVQAALALHESVKKAFKPQVGKVTQDLLKLADKRILDILNHRMVVIGNAFQTELLPRRGAAYCTTLQCGSYMHLIKESLAAEQTAELGDATVDAVSAGDENKTYAGMGVVKTIATVKVLAQVQ</sequence>
<dbReference type="EMBL" id="JACAZE010000015">
    <property type="protein sequence ID" value="KAF7298272.1"/>
    <property type="molecule type" value="Genomic_DNA"/>
</dbReference>
<dbReference type="Proteomes" id="UP000613580">
    <property type="component" value="Unassembled WGS sequence"/>
</dbReference>
<comment type="caution">
    <text evidence="1">The sequence shown here is derived from an EMBL/GenBank/DDBJ whole genome shotgun (WGS) entry which is preliminary data.</text>
</comment>
<organism evidence="1 2">
    <name type="scientific">Mycena chlorophos</name>
    <name type="common">Agaric fungus</name>
    <name type="synonym">Agaricus chlorophos</name>
    <dbReference type="NCBI Taxonomy" id="658473"/>
    <lineage>
        <taxon>Eukaryota</taxon>
        <taxon>Fungi</taxon>
        <taxon>Dikarya</taxon>
        <taxon>Basidiomycota</taxon>
        <taxon>Agaricomycotina</taxon>
        <taxon>Agaricomycetes</taxon>
        <taxon>Agaricomycetidae</taxon>
        <taxon>Agaricales</taxon>
        <taxon>Marasmiineae</taxon>
        <taxon>Mycenaceae</taxon>
        <taxon>Mycena</taxon>
    </lineage>
</organism>
<evidence type="ECO:0000313" key="2">
    <source>
        <dbReference type="Proteomes" id="UP000613580"/>
    </source>
</evidence>
<dbReference type="OrthoDB" id="760868at2759"/>
<name>A0A8H6SH76_MYCCL</name>
<gene>
    <name evidence="1" type="ORF">HMN09_01049400</name>
</gene>
<accession>A0A8H6SH76</accession>
<evidence type="ECO:0000313" key="1">
    <source>
        <dbReference type="EMBL" id="KAF7298272.1"/>
    </source>
</evidence>